<name>M8DD94_9BACL</name>
<evidence type="ECO:0000256" key="2">
    <source>
        <dbReference type="SAM" id="MobiDB-lite"/>
    </source>
</evidence>
<organism evidence="3 4">
    <name type="scientific">Brevibacillus borstelensis AK1</name>
    <dbReference type="NCBI Taxonomy" id="1300222"/>
    <lineage>
        <taxon>Bacteria</taxon>
        <taxon>Bacillati</taxon>
        <taxon>Bacillota</taxon>
        <taxon>Bacilli</taxon>
        <taxon>Bacillales</taxon>
        <taxon>Paenibacillaceae</taxon>
        <taxon>Brevibacillus</taxon>
    </lineage>
</organism>
<evidence type="ECO:0000313" key="4">
    <source>
        <dbReference type="Proteomes" id="UP000012081"/>
    </source>
</evidence>
<reference evidence="3 4" key="1">
    <citation type="submission" date="2013-03" db="EMBL/GenBank/DDBJ databases">
        <title>Assembly of a new bacterial strain Brevibacillus borstelensis AK1.</title>
        <authorList>
            <person name="Rajan I."/>
            <person name="PoliReddy D."/>
            <person name="Sugumar T."/>
            <person name="Rathinam K."/>
            <person name="Alqarawi S."/>
            <person name="Khalil A.B."/>
            <person name="Sivakumar N."/>
        </authorList>
    </citation>
    <scope>NUCLEOTIDE SEQUENCE [LARGE SCALE GENOMIC DNA]</scope>
    <source>
        <strain evidence="3 4">AK1</strain>
    </source>
</reference>
<proteinExistence type="predicted"/>
<comment type="caution">
    <text evidence="3">The sequence shown here is derived from an EMBL/GenBank/DDBJ whole genome shotgun (WGS) entry which is preliminary data.</text>
</comment>
<gene>
    <name evidence="3" type="ORF">I532_17428</name>
</gene>
<sequence>MGTIAAKTKAKQKPKNSFSQAKMAEAIHRIAEAHTTSNEQVMREMHQVRQEIQEMKATLDRLKVRQPSQRRRGGLFGRRRSIPVELEPPKPKPALPLEDLLPLLPQLGNVIPQLKNPKVAESVKVLSNPAVIAMIQQFLANGGLKGRTVTPVSRRERRIWG</sequence>
<evidence type="ECO:0000313" key="3">
    <source>
        <dbReference type="EMBL" id="EMT51357.1"/>
    </source>
</evidence>
<feature type="coiled-coil region" evidence="1">
    <location>
        <begin position="38"/>
        <end position="65"/>
    </location>
</feature>
<evidence type="ECO:0000256" key="1">
    <source>
        <dbReference type="SAM" id="Coils"/>
    </source>
</evidence>
<dbReference type="STRING" id="1300222.I532_17428"/>
<feature type="region of interest" description="Disordered" evidence="2">
    <location>
        <begin position="68"/>
        <end position="91"/>
    </location>
</feature>
<dbReference type="PATRIC" id="fig|1300222.3.peg.3651"/>
<feature type="compositionally biased region" description="Basic residues" evidence="2">
    <location>
        <begin position="68"/>
        <end position="81"/>
    </location>
</feature>
<keyword evidence="4" id="KW-1185">Reference proteome</keyword>
<dbReference type="Proteomes" id="UP000012081">
    <property type="component" value="Unassembled WGS sequence"/>
</dbReference>
<dbReference type="AlphaFoldDB" id="M8DD94"/>
<accession>M8DD94</accession>
<dbReference type="RefSeq" id="WP_003389809.1">
    <property type="nucleotide sequence ID" value="NZ_APBN01000008.1"/>
</dbReference>
<keyword evidence="1" id="KW-0175">Coiled coil</keyword>
<dbReference type="EMBL" id="APBN01000008">
    <property type="protein sequence ID" value="EMT51357.1"/>
    <property type="molecule type" value="Genomic_DNA"/>
</dbReference>
<protein>
    <submittedName>
        <fullName evidence="3">Uncharacterized protein</fullName>
    </submittedName>
</protein>